<dbReference type="RefSeq" id="WP_013719551.1">
    <property type="nucleotide sequence ID" value="NC_015416.1"/>
</dbReference>
<dbReference type="HOGENOM" id="CLU_1830592_0_0_2"/>
<organism evidence="1 2">
    <name type="scientific">Methanothrix soehngenii (strain ATCC 5969 / DSM 3671 / JCM 10134 / NBRC 103675 / OCM 69 / GP-6)</name>
    <name type="common">Methanosaeta concilii</name>
    <dbReference type="NCBI Taxonomy" id="990316"/>
    <lineage>
        <taxon>Archaea</taxon>
        <taxon>Methanobacteriati</taxon>
        <taxon>Methanobacteriota</taxon>
        <taxon>Stenosarchaea group</taxon>
        <taxon>Methanomicrobia</taxon>
        <taxon>Methanotrichales</taxon>
        <taxon>Methanotrichaceae</taxon>
        <taxon>Methanothrix</taxon>
    </lineage>
</organism>
<keyword evidence="2" id="KW-1185">Reference proteome</keyword>
<gene>
    <name evidence="1" type="ordered locus">MCON_1935</name>
</gene>
<reference evidence="1 2" key="1">
    <citation type="journal article" date="2011" name="J. Bacteriol.">
        <title>Complete genome sequence of Methanosaeta concilii, a specialist in aceticlastic methanogenesis.</title>
        <authorList>
            <person name="Barber R.D."/>
            <person name="Zhang L."/>
            <person name="Harnack M."/>
            <person name="Olson M.V."/>
            <person name="Kaul R."/>
            <person name="Ingram-Smith C."/>
            <person name="Smith K.S."/>
        </authorList>
    </citation>
    <scope>NUCLEOTIDE SEQUENCE [LARGE SCALE GENOMIC DNA]</scope>
    <source>
        <strain evidence="2">ATCC 5969 / DSM 3671 / JCM 10134 / NBRC 103675 / OCM 69 / GP-6</strain>
    </source>
</reference>
<accession>F4BW79</accession>
<evidence type="ECO:0000313" key="1">
    <source>
        <dbReference type="EMBL" id="AEB68509.1"/>
    </source>
</evidence>
<sequence length="140" mass="16076">MSTRPDSSWIVNVAGPDKAYSYEMNLYETKRREGPDQIAAANHFLDPTWHIEISDEDSLRRYTNLLNLSEENKGSIDASKMMEIRDVLIEDGGATFLHYTMGGMNFSTNHQVVFVPQTRILWMKTAEQPWQEVNLSSLFS</sequence>
<dbReference type="AlphaFoldDB" id="F4BW79"/>
<dbReference type="EMBL" id="CP002565">
    <property type="protein sequence ID" value="AEB68509.1"/>
    <property type="molecule type" value="Genomic_DNA"/>
</dbReference>
<dbReference type="Proteomes" id="UP000007807">
    <property type="component" value="Chromosome"/>
</dbReference>
<dbReference type="InParanoid" id="F4BW79"/>
<dbReference type="GeneID" id="10461448"/>
<evidence type="ECO:0000313" key="2">
    <source>
        <dbReference type="Proteomes" id="UP000007807"/>
    </source>
</evidence>
<protein>
    <submittedName>
        <fullName evidence="1">Uncharacterized protein</fullName>
    </submittedName>
</protein>
<dbReference type="OrthoDB" id="115254at2157"/>
<name>F4BW79_METSG</name>
<proteinExistence type="predicted"/>
<dbReference type="Gene3D" id="3.60.60.10">
    <property type="entry name" value="Penicillin V Acylase, Chain A"/>
    <property type="match status" value="1"/>
</dbReference>
<dbReference type="KEGG" id="mcj:MCON_1935"/>